<proteinExistence type="predicted"/>
<dbReference type="Pfam" id="PF13738">
    <property type="entry name" value="Pyr_redox_3"/>
    <property type="match status" value="1"/>
</dbReference>
<accession>A0A1X1V6P3</accession>
<sequence>MAGIAAAHTFRQAGFTDFTILEKGSEVGGVWHWNRYPGLRCDVPSHTYQFAFAPKPDWKHVWATAEEIRQYHRDVVDRLQLDRHLRLECEVTSAVFTDNRWRISTAGGEQIDADFLVAATGVLHHPSIPDIPGLDSFPGPVVHTARWTYVDTADRRVAVIGTGSTGVQVFSALQPAAAHITHFVRTPQWVMWMPTGLRQPRVVGRLLRAMPGFAWTVDRGQRIGSDLVVDLVTRPTWRRRLAQRYARLCLRVQVRDKDLRVRLTPGYQPFCKRQVVSGSYYRRIGRPNASFVTEPITAVTPTGIRTADGVDHDVDVIVLATGFQAHNYMRPMSLRGRDGLSIDDAWAKGPRAWAMTAIPGFPNLFTVLGPNSPSGSMSLQHVAELTARYIVGWLRRFSDGEITTVEITEEATSRFADDVAEAMGPTVWNTGCNSWYFADDNHIDLWPFGRKRLTSMLTRPRDDDYILTS</sequence>
<dbReference type="STRING" id="1260918.AWC06_05850"/>
<gene>
    <name evidence="1" type="ORF">AWC06_05850</name>
</gene>
<dbReference type="PANTHER" id="PTHR42877">
    <property type="entry name" value="L-ORNITHINE N(5)-MONOOXYGENASE-RELATED"/>
    <property type="match status" value="1"/>
</dbReference>
<keyword evidence="2" id="KW-1185">Reference proteome</keyword>
<evidence type="ECO:0000313" key="2">
    <source>
        <dbReference type="Proteomes" id="UP000194000"/>
    </source>
</evidence>
<dbReference type="InterPro" id="IPR036188">
    <property type="entry name" value="FAD/NAD-bd_sf"/>
</dbReference>
<dbReference type="SUPFAM" id="SSF51905">
    <property type="entry name" value="FAD/NAD(P)-binding domain"/>
    <property type="match status" value="1"/>
</dbReference>
<dbReference type="Proteomes" id="UP000194000">
    <property type="component" value="Unassembled WGS sequence"/>
</dbReference>
<dbReference type="Gene3D" id="3.50.50.60">
    <property type="entry name" value="FAD/NAD(P)-binding domain"/>
    <property type="match status" value="3"/>
</dbReference>
<evidence type="ECO:0000313" key="1">
    <source>
        <dbReference type="EMBL" id="ORV64745.1"/>
    </source>
</evidence>
<dbReference type="InterPro" id="IPR051209">
    <property type="entry name" value="FAD-bind_Monooxygenase_sf"/>
</dbReference>
<name>A0A1X1V6P3_9MYCO</name>
<keyword evidence="1" id="KW-0503">Monooxygenase</keyword>
<dbReference type="EMBL" id="LQOW01000003">
    <property type="protein sequence ID" value="ORV64745.1"/>
    <property type="molecule type" value="Genomic_DNA"/>
</dbReference>
<protein>
    <submittedName>
        <fullName evidence="1">Monooxygenase</fullName>
    </submittedName>
</protein>
<reference evidence="1 2" key="1">
    <citation type="submission" date="2016-01" db="EMBL/GenBank/DDBJ databases">
        <title>The new phylogeny of the genus Mycobacterium.</title>
        <authorList>
            <person name="Tarcisio F."/>
            <person name="Conor M."/>
            <person name="Antonella G."/>
            <person name="Elisabetta G."/>
            <person name="Giulia F.S."/>
            <person name="Sara T."/>
            <person name="Anna F."/>
            <person name="Clotilde B."/>
            <person name="Roberto B."/>
            <person name="Veronica D.S."/>
            <person name="Fabio R."/>
            <person name="Monica P."/>
            <person name="Olivier J."/>
            <person name="Enrico T."/>
            <person name="Nicola S."/>
        </authorList>
    </citation>
    <scope>NUCLEOTIDE SEQUENCE [LARGE SCALE GENOMIC DNA]</scope>
    <source>
        <strain evidence="1 2">DSM 45731</strain>
    </source>
</reference>
<organism evidence="1 2">
    <name type="scientific">Mycobacterium fragae</name>
    <dbReference type="NCBI Taxonomy" id="1260918"/>
    <lineage>
        <taxon>Bacteria</taxon>
        <taxon>Bacillati</taxon>
        <taxon>Actinomycetota</taxon>
        <taxon>Actinomycetes</taxon>
        <taxon>Mycobacteriales</taxon>
        <taxon>Mycobacteriaceae</taxon>
        <taxon>Mycobacterium</taxon>
    </lineage>
</organism>
<dbReference type="PANTHER" id="PTHR42877:SF4">
    <property type="entry name" value="FAD_NAD(P)-BINDING DOMAIN-CONTAINING PROTEIN-RELATED"/>
    <property type="match status" value="1"/>
</dbReference>
<keyword evidence="1" id="KW-0560">Oxidoreductase</keyword>
<comment type="caution">
    <text evidence="1">The sequence shown here is derived from an EMBL/GenBank/DDBJ whole genome shotgun (WGS) entry which is preliminary data.</text>
</comment>
<dbReference type="GO" id="GO:0004497">
    <property type="term" value="F:monooxygenase activity"/>
    <property type="evidence" value="ECO:0007669"/>
    <property type="project" value="UniProtKB-KW"/>
</dbReference>
<dbReference type="AlphaFoldDB" id="A0A1X1V6P3"/>